<feature type="compositionally biased region" description="Low complexity" evidence="3">
    <location>
        <begin position="207"/>
        <end position="218"/>
    </location>
</feature>
<dbReference type="PANTHER" id="PTHR46551:SF1">
    <property type="entry name" value="SAP DOMAIN-CONTAINING RIBONUCLEOPROTEIN"/>
    <property type="match status" value="1"/>
</dbReference>
<evidence type="ECO:0000256" key="2">
    <source>
        <dbReference type="ARBA" id="ARBA00046328"/>
    </source>
</evidence>
<comment type="similarity">
    <text evidence="2">Belongs to the SAP domain-containing ribonucleoprotein family.</text>
</comment>
<sequence length="389" mass="41212">MRTVVSFSQPLPPSAPPLRPPRQPQQVKAQLEDAGVFVHDGLKAWRADGETSFAGEGGGRREARSPGFSLVGGGGDLSAEVRAEVEALIAERSMMKKERQYDQADALRERLQAEFNVRVEDKLLQWWVNGDEYCEGAHSDPLPDESLRGIIKEKLAQRSEAKMNRDYGAADVLRDELYNEYSIYVDDRSKEWRHEAGGSSNNDGGFSTRTDYSSSERSSSGEKFQAPAVSSSSPGGIKEDDRPPAAAGDDGSLESLTLPQLKLKLREAGLSVTGNKAKLIAALTNAAAPSAAAAEEEQPEEEAPAPPPSAFSLEEDPQEEDSEGGGGGEEEATVVVAAAGAGAGGEQPGDLAALTVPALKERLKAAGLKVSGKKEELVARLAAAVGEAM</sequence>
<gene>
    <name evidence="5" type="ORF">HAKA00212_LOCUS14868</name>
</gene>
<feature type="compositionally biased region" description="Pro residues" evidence="3">
    <location>
        <begin position="10"/>
        <end position="23"/>
    </location>
</feature>
<feature type="compositionally biased region" description="Acidic residues" evidence="3">
    <location>
        <begin position="294"/>
        <end position="303"/>
    </location>
</feature>
<name>A0A7S3XYS9_HETAK</name>
<dbReference type="PROSITE" id="PS50800">
    <property type="entry name" value="SAP"/>
    <property type="match status" value="2"/>
</dbReference>
<dbReference type="GO" id="GO:0005634">
    <property type="term" value="C:nucleus"/>
    <property type="evidence" value="ECO:0007669"/>
    <property type="project" value="TreeGrafter"/>
</dbReference>
<dbReference type="InterPro" id="IPR003034">
    <property type="entry name" value="SAP_dom"/>
</dbReference>
<dbReference type="InterPro" id="IPR009080">
    <property type="entry name" value="tRNAsynth_Ia_anticodon-bd"/>
</dbReference>
<feature type="domain" description="SAP" evidence="4">
    <location>
        <begin position="253"/>
        <end position="287"/>
    </location>
</feature>
<dbReference type="PANTHER" id="PTHR46551">
    <property type="entry name" value="SAP DOMAIN-CONTAINING RIBONUCLEOPROTEIN"/>
    <property type="match status" value="1"/>
</dbReference>
<evidence type="ECO:0000259" key="4">
    <source>
        <dbReference type="PROSITE" id="PS50800"/>
    </source>
</evidence>
<evidence type="ECO:0000256" key="1">
    <source>
        <dbReference type="ARBA" id="ARBA00022553"/>
    </source>
</evidence>
<dbReference type="GO" id="GO:0005524">
    <property type="term" value="F:ATP binding"/>
    <property type="evidence" value="ECO:0007669"/>
    <property type="project" value="InterPro"/>
</dbReference>
<dbReference type="EMBL" id="HBIU01032212">
    <property type="protein sequence ID" value="CAE0636108.1"/>
    <property type="molecule type" value="Transcribed_RNA"/>
</dbReference>
<dbReference type="Pfam" id="PF02037">
    <property type="entry name" value="SAP"/>
    <property type="match status" value="2"/>
</dbReference>
<dbReference type="AlphaFoldDB" id="A0A7S3XYS9"/>
<dbReference type="SUPFAM" id="SSF47323">
    <property type="entry name" value="Anticodon-binding domain of a subclass of class I aminoacyl-tRNA synthetases"/>
    <property type="match status" value="1"/>
</dbReference>
<dbReference type="Gene3D" id="1.20.120.1910">
    <property type="entry name" value="Cysteine-tRNA ligase, C-terminal anti-codon recognition domain"/>
    <property type="match status" value="1"/>
</dbReference>
<feature type="region of interest" description="Disordered" evidence="3">
    <location>
        <begin position="290"/>
        <end position="334"/>
    </location>
</feature>
<evidence type="ECO:0000313" key="5">
    <source>
        <dbReference type="EMBL" id="CAE0636108.1"/>
    </source>
</evidence>
<dbReference type="SUPFAM" id="SSF68906">
    <property type="entry name" value="SAP domain"/>
    <property type="match status" value="2"/>
</dbReference>
<reference evidence="5" key="1">
    <citation type="submission" date="2021-01" db="EMBL/GenBank/DDBJ databases">
        <authorList>
            <person name="Corre E."/>
            <person name="Pelletier E."/>
            <person name="Niang G."/>
            <person name="Scheremetjew M."/>
            <person name="Finn R."/>
            <person name="Kale V."/>
            <person name="Holt S."/>
            <person name="Cochrane G."/>
            <person name="Meng A."/>
            <person name="Brown T."/>
            <person name="Cohen L."/>
        </authorList>
    </citation>
    <scope>NUCLEOTIDE SEQUENCE</scope>
    <source>
        <strain evidence="5">CCMP3107</strain>
    </source>
</reference>
<dbReference type="Gene3D" id="1.10.720.30">
    <property type="entry name" value="SAP domain"/>
    <property type="match status" value="2"/>
</dbReference>
<dbReference type="InterPro" id="IPR036361">
    <property type="entry name" value="SAP_dom_sf"/>
</dbReference>
<evidence type="ECO:0000256" key="3">
    <source>
        <dbReference type="SAM" id="MobiDB-lite"/>
    </source>
</evidence>
<feature type="compositionally biased region" description="Acidic residues" evidence="3">
    <location>
        <begin position="313"/>
        <end position="332"/>
    </location>
</feature>
<dbReference type="SMART" id="SM00513">
    <property type="entry name" value="SAP"/>
    <property type="match status" value="2"/>
</dbReference>
<dbReference type="GO" id="GO:0006418">
    <property type="term" value="P:tRNA aminoacylation for protein translation"/>
    <property type="evidence" value="ECO:0007669"/>
    <property type="project" value="InterPro"/>
</dbReference>
<feature type="region of interest" description="Disordered" evidence="3">
    <location>
        <begin position="1"/>
        <end position="28"/>
    </location>
</feature>
<feature type="domain" description="SAP" evidence="4">
    <location>
        <begin position="351"/>
        <end position="385"/>
    </location>
</feature>
<dbReference type="GO" id="GO:0016973">
    <property type="term" value="P:poly(A)+ mRNA export from nucleus"/>
    <property type="evidence" value="ECO:0007669"/>
    <property type="project" value="TreeGrafter"/>
</dbReference>
<feature type="region of interest" description="Disordered" evidence="3">
    <location>
        <begin position="193"/>
        <end position="253"/>
    </location>
</feature>
<proteinExistence type="inferred from homology"/>
<dbReference type="InterPro" id="IPR052240">
    <property type="entry name" value="SAP_domain_ribonucleoprotein"/>
</dbReference>
<organism evidence="5">
    <name type="scientific">Heterosigma akashiwo</name>
    <name type="common">Chromophytic alga</name>
    <name type="synonym">Heterosigma carterae</name>
    <dbReference type="NCBI Taxonomy" id="2829"/>
    <lineage>
        <taxon>Eukaryota</taxon>
        <taxon>Sar</taxon>
        <taxon>Stramenopiles</taxon>
        <taxon>Ochrophyta</taxon>
        <taxon>Raphidophyceae</taxon>
        <taxon>Chattonellales</taxon>
        <taxon>Chattonellaceae</taxon>
        <taxon>Heterosigma</taxon>
    </lineage>
</organism>
<protein>
    <recommendedName>
        <fullName evidence="4">SAP domain-containing protein</fullName>
    </recommendedName>
</protein>
<accession>A0A7S3XYS9</accession>
<keyword evidence="1" id="KW-0597">Phosphoprotein</keyword>
<dbReference type="GO" id="GO:0004812">
    <property type="term" value="F:aminoacyl-tRNA ligase activity"/>
    <property type="evidence" value="ECO:0007669"/>
    <property type="project" value="InterPro"/>
</dbReference>